<name>U2LL22_TRESO</name>
<reference evidence="3 4" key="1">
    <citation type="submission" date="2013-08" db="EMBL/GenBank/DDBJ databases">
        <authorList>
            <person name="Durkin A.S."/>
            <person name="Haft D.R."/>
            <person name="McCorrison J."/>
            <person name="Torralba M."/>
            <person name="Gillis M."/>
            <person name="Haft D.H."/>
            <person name="Methe B."/>
            <person name="Sutton G."/>
            <person name="Nelson K.E."/>
        </authorList>
    </citation>
    <scope>NUCLEOTIDE SEQUENCE [LARGE SCALE GENOMIC DNA]</scope>
    <source>
        <strain evidence="2 4">ATCC 35536</strain>
        <strain evidence="1 3">VPI DR56BR1116</strain>
    </source>
</reference>
<dbReference type="RefSeq" id="WP_021329266.1">
    <property type="nucleotide sequence ID" value="NZ_AUZJ01000005.1"/>
</dbReference>
<keyword evidence="4" id="KW-1185">Reference proteome</keyword>
<evidence type="ECO:0008006" key="5">
    <source>
        <dbReference type="Google" id="ProtNLM"/>
    </source>
</evidence>
<proteinExistence type="predicted"/>
<dbReference type="AlphaFoldDB" id="U2LL22"/>
<protein>
    <recommendedName>
        <fullName evidence="5">Phage protein</fullName>
    </recommendedName>
</protein>
<accession>U2LL22</accession>
<dbReference type="Proteomes" id="UP000016646">
    <property type="component" value="Unassembled WGS sequence"/>
</dbReference>
<gene>
    <name evidence="2" type="ORF">HMPREF0860_1574</name>
    <name evidence="1" type="ORF">HMPREF1325_1309</name>
</gene>
<evidence type="ECO:0000313" key="1">
    <source>
        <dbReference type="EMBL" id="ERF61719.1"/>
    </source>
</evidence>
<sequence>MQICNVTGNDYEAVKNAVKMIAVEQMGYPYTDFHGVITPKPESESSTDECAKLIEAAHILAADLGIILKEE</sequence>
<dbReference type="EMBL" id="AVQI01000002">
    <property type="protein sequence ID" value="ERK05108.1"/>
    <property type="molecule type" value="Genomic_DNA"/>
</dbReference>
<comment type="caution">
    <text evidence="1">The sequence shown here is derived from an EMBL/GenBank/DDBJ whole genome shotgun (WGS) entry which is preliminary data.</text>
</comment>
<organism evidence="1 3">
    <name type="scientific">Treponema socranskii subsp. socranskii VPI DR56BR1116 = ATCC 35536</name>
    <dbReference type="NCBI Taxonomy" id="1125725"/>
    <lineage>
        <taxon>Bacteria</taxon>
        <taxon>Pseudomonadati</taxon>
        <taxon>Spirochaetota</taxon>
        <taxon>Spirochaetia</taxon>
        <taxon>Spirochaetales</taxon>
        <taxon>Treponemataceae</taxon>
        <taxon>Treponema</taxon>
    </lineage>
</organism>
<dbReference type="STRING" id="1125725.HMPREF1325_1309"/>
<evidence type="ECO:0000313" key="3">
    <source>
        <dbReference type="Proteomes" id="UP000016412"/>
    </source>
</evidence>
<dbReference type="Proteomes" id="UP000016412">
    <property type="component" value="Unassembled WGS sequence"/>
</dbReference>
<evidence type="ECO:0000313" key="4">
    <source>
        <dbReference type="Proteomes" id="UP000016646"/>
    </source>
</evidence>
<evidence type="ECO:0000313" key="2">
    <source>
        <dbReference type="EMBL" id="ERK05108.1"/>
    </source>
</evidence>
<dbReference type="PATRIC" id="fig|1125725.3.peg.192"/>
<dbReference type="EMBL" id="AUZJ01000005">
    <property type="protein sequence ID" value="ERF61719.1"/>
    <property type="molecule type" value="Genomic_DNA"/>
</dbReference>